<dbReference type="KEGG" id="pazo:AYR47_00375"/>
<keyword evidence="1" id="KW-0812">Transmembrane</keyword>
<dbReference type="Pfam" id="PF11444">
    <property type="entry name" value="DUF2895"/>
    <property type="match status" value="1"/>
</dbReference>
<keyword evidence="1" id="KW-1133">Transmembrane helix</keyword>
<name>A0A127HR29_PSEAZ</name>
<dbReference type="EMBL" id="CP014546">
    <property type="protein sequence ID" value="AMN76877.1"/>
    <property type="molecule type" value="Genomic_DNA"/>
</dbReference>
<dbReference type="RefSeq" id="WP_061433893.1">
    <property type="nucleotide sequence ID" value="NZ_CP014546.1"/>
</dbReference>
<dbReference type="InterPro" id="IPR021548">
    <property type="entry name" value="DUF2895"/>
</dbReference>
<dbReference type="NCBIfam" id="TIGR03746">
    <property type="entry name" value="conj_TIGR03746"/>
    <property type="match status" value="1"/>
</dbReference>
<protein>
    <recommendedName>
        <fullName evidence="4">Integrating conjugative element protein</fullName>
    </recommendedName>
</protein>
<gene>
    <name evidence="2" type="ORF">AYR47_00375</name>
</gene>
<keyword evidence="1" id="KW-0472">Membrane</keyword>
<dbReference type="AlphaFoldDB" id="A0A127HR29"/>
<organism evidence="2 3">
    <name type="scientific">Pseudomonas azotoformans</name>
    <dbReference type="NCBI Taxonomy" id="47878"/>
    <lineage>
        <taxon>Bacteria</taxon>
        <taxon>Pseudomonadati</taxon>
        <taxon>Pseudomonadota</taxon>
        <taxon>Gammaproteobacteria</taxon>
        <taxon>Pseudomonadales</taxon>
        <taxon>Pseudomonadaceae</taxon>
        <taxon>Pseudomonas</taxon>
    </lineage>
</organism>
<evidence type="ECO:0008006" key="4">
    <source>
        <dbReference type="Google" id="ProtNLM"/>
    </source>
</evidence>
<feature type="transmembrane region" description="Helical" evidence="1">
    <location>
        <begin position="12"/>
        <end position="33"/>
    </location>
</feature>
<evidence type="ECO:0000313" key="3">
    <source>
        <dbReference type="Proteomes" id="UP000070516"/>
    </source>
</evidence>
<evidence type="ECO:0000313" key="2">
    <source>
        <dbReference type="EMBL" id="AMN76877.1"/>
    </source>
</evidence>
<sequence length="218" mass="25029">MTYRKKVDAQHAHISSLRLIIGLLVILGLYMAYGWQSAPRDLTIHVPPYLRSGSTRHWWDVPTESVYAFGFYIFQQINRWPNDGEVDYEDNITRLGSYLTPTCKAYLQKDFELRRNSGELRRRERGVSEIPGRGLNDTSVQRIETLSINDWTVNLDIIADEHYGGEIVKRAFARYPLHIIRSDIDPETNPFGLAWDCYSGSPQRIEVSAELPKSGGKP</sequence>
<accession>A0A127HR29</accession>
<proteinExistence type="predicted"/>
<dbReference type="Proteomes" id="UP000070516">
    <property type="component" value="Chromosome"/>
</dbReference>
<evidence type="ECO:0000256" key="1">
    <source>
        <dbReference type="SAM" id="Phobius"/>
    </source>
</evidence>
<reference evidence="2 3" key="1">
    <citation type="submission" date="2016-02" db="EMBL/GenBank/DDBJ databases">
        <title>Complete genome sequence of Pseudomonas azotoformans S4.</title>
        <authorList>
            <person name="Fang Y."/>
            <person name="Wu L."/>
            <person name="Feng G."/>
        </authorList>
    </citation>
    <scope>NUCLEOTIDE SEQUENCE [LARGE SCALE GENOMIC DNA]</scope>
    <source>
        <strain evidence="2 3">S4</strain>
    </source>
</reference>